<keyword evidence="2" id="KW-0624">Polysaccharide degradation</keyword>
<dbReference type="InterPro" id="IPR012334">
    <property type="entry name" value="Pectin_lyas_fold"/>
</dbReference>
<protein>
    <submittedName>
        <fullName evidence="5">Pectate lyase Pel-22</fullName>
    </submittedName>
</protein>
<dbReference type="InterPro" id="IPR002022">
    <property type="entry name" value="Pec_lyase"/>
</dbReference>
<keyword evidence="1 2" id="KW-0456">Lyase</keyword>
<proteinExistence type="inferred from homology"/>
<name>D8X181_BACPU</name>
<organism evidence="5">
    <name type="scientific">Bacillus pumilus</name>
    <name type="common">Bacillus mesentericus</name>
    <dbReference type="NCBI Taxonomy" id="1408"/>
    <lineage>
        <taxon>Bacteria</taxon>
        <taxon>Bacillati</taxon>
        <taxon>Bacillota</taxon>
        <taxon>Bacilli</taxon>
        <taxon>Bacillales</taxon>
        <taxon>Bacillaceae</taxon>
        <taxon>Bacillus</taxon>
    </lineage>
</organism>
<dbReference type="GO" id="GO:0005576">
    <property type="term" value="C:extracellular region"/>
    <property type="evidence" value="ECO:0007669"/>
    <property type="project" value="UniProtKB-SubCell"/>
</dbReference>
<dbReference type="InterPro" id="IPR011050">
    <property type="entry name" value="Pectin_lyase_fold/virulence"/>
</dbReference>
<accession>D8X181</accession>
<feature type="domain" description="Pectate lyase" evidence="4">
    <location>
        <begin position="64"/>
        <end position="284"/>
    </location>
</feature>
<keyword evidence="3" id="KW-0732">Signal</keyword>
<keyword evidence="2" id="KW-0119">Carbohydrate metabolism</keyword>
<dbReference type="SMART" id="SM00656">
    <property type="entry name" value="Amb_all"/>
    <property type="match status" value="1"/>
</dbReference>
<evidence type="ECO:0000256" key="2">
    <source>
        <dbReference type="RuleBase" id="RU361173"/>
    </source>
</evidence>
<dbReference type="Pfam" id="PF00544">
    <property type="entry name" value="Pectate_lyase_4"/>
    <property type="match status" value="1"/>
</dbReference>
<dbReference type="BRENDA" id="4.2.2.2">
    <property type="organism ID" value="673"/>
</dbReference>
<comment type="subcellular location">
    <subcellularLocation>
        <location evidence="2">Secreted</location>
    </subcellularLocation>
</comment>
<dbReference type="Gene3D" id="2.160.20.10">
    <property type="entry name" value="Single-stranded right-handed beta-helix, Pectin lyase-like"/>
    <property type="match status" value="1"/>
</dbReference>
<evidence type="ECO:0000313" key="5">
    <source>
        <dbReference type="EMBL" id="ADK23889.1"/>
    </source>
</evidence>
<reference evidence="5" key="1">
    <citation type="journal article" date="2010" name="Appl. Environ. Microbiol.">
        <title>Biochemical properties of pectate lyases produced by three different Bacillus strains isolated from fermenting cocoa beans and characterization of their cloned genes.</title>
        <authorList>
            <person name="Ouattara H.G."/>
            <person name="Reverchon S."/>
            <person name="Niamke S.L."/>
            <person name="Nasser W."/>
        </authorList>
    </citation>
    <scope>NUCLEOTIDE SEQUENCE</scope>
    <source>
        <strain evidence="5">BS22</strain>
    </source>
</reference>
<comment type="similarity">
    <text evidence="2">Belongs to the polysaccharide lyase 1 family.</text>
</comment>
<dbReference type="PANTHER" id="PTHR31683">
    <property type="entry name" value="PECTATE LYASE 18-RELATED"/>
    <property type="match status" value="1"/>
</dbReference>
<evidence type="ECO:0000259" key="4">
    <source>
        <dbReference type="SMART" id="SM00656"/>
    </source>
</evidence>
<dbReference type="SUPFAM" id="SSF51126">
    <property type="entry name" value="Pectin lyase-like"/>
    <property type="match status" value="1"/>
</dbReference>
<dbReference type="EMBL" id="GU576911">
    <property type="protein sequence ID" value="ADK23889.1"/>
    <property type="molecule type" value="Genomic_DNA"/>
</dbReference>
<dbReference type="PANTHER" id="PTHR31683:SF18">
    <property type="entry name" value="PECTATE LYASE 21-RELATED"/>
    <property type="match status" value="1"/>
</dbReference>
<dbReference type="GO" id="GO:0030570">
    <property type="term" value="F:pectate lyase activity"/>
    <property type="evidence" value="ECO:0007669"/>
    <property type="project" value="InterPro"/>
</dbReference>
<feature type="signal peptide" evidence="3">
    <location>
        <begin position="1"/>
        <end position="27"/>
    </location>
</feature>
<evidence type="ECO:0000256" key="3">
    <source>
        <dbReference type="SAM" id="SignalP"/>
    </source>
</evidence>
<evidence type="ECO:0000256" key="1">
    <source>
        <dbReference type="ARBA" id="ARBA00023239"/>
    </source>
</evidence>
<keyword evidence="2" id="KW-0964">Secreted</keyword>
<dbReference type="CAZy" id="PL1">
    <property type="family name" value="Polysaccharide Lyase Family 1"/>
</dbReference>
<feature type="chain" id="PRO_5038629403" evidence="3">
    <location>
        <begin position="28"/>
        <end position="354"/>
    </location>
</feature>
<dbReference type="InterPro" id="IPR045032">
    <property type="entry name" value="PEL"/>
</dbReference>
<dbReference type="GO" id="GO:0000272">
    <property type="term" value="P:polysaccharide catabolic process"/>
    <property type="evidence" value="ECO:0007669"/>
    <property type="project" value="UniProtKB-KW"/>
</dbReference>
<dbReference type="AlphaFoldDB" id="D8X181"/>
<sequence length="354" mass="38898">MEMLTLKRKVPMLAGVLAVGLVTSLFAPNGEAKAAAKYPESPSIMANFNQQGFSTLNGGATGGEGGKTVTVKTGSELLAALKNKGTNEKLKIVVDGTITPSNTSANKIDVKDTNNVSIVGKGTRGEFNGVGIKVWRANNIIIRNLKIHHSKIGDKDAIGIEGGSKNIWVDHNELYNTLNSGKDDYDGLFDVKNDSDYITFSWNYVHDSWKTMLMGSSDNDNYNRKITFHNNRFENLNSRVPSMRFGEGHVYYNYYKGILATAINSRMGAKMRIEHNVFENTNNAIGSWYSRQVGTWHVINNSDINSTGSLPTSSTGTYNPPYNYSVLDVNDVKSEVISNAGVEKEKIKLEFSEG</sequence>